<evidence type="ECO:0000313" key="3">
    <source>
        <dbReference type="WBParaSite" id="nRc.2.0.1.t16935-RA"/>
    </source>
</evidence>
<sequence length="136" mass="14328">MVVESASTDNALKVDFLLMGETTNSGTTPKIHSLFPVNCQNGSAERQLNNAAKNSVSPSIVQNSVTLKNDSKNAGGATSKKAAQDGTSKSTRRDAAVGDNLIHEKMKSKNIPSADVPELINCLFPKLGQLLASDKS</sequence>
<feature type="compositionally biased region" description="Basic and acidic residues" evidence="1">
    <location>
        <begin position="91"/>
        <end position="103"/>
    </location>
</feature>
<dbReference type="Proteomes" id="UP000887565">
    <property type="component" value="Unplaced"/>
</dbReference>
<organism evidence="2 3">
    <name type="scientific">Romanomermis culicivorax</name>
    <name type="common">Nematode worm</name>
    <dbReference type="NCBI Taxonomy" id="13658"/>
    <lineage>
        <taxon>Eukaryota</taxon>
        <taxon>Metazoa</taxon>
        <taxon>Ecdysozoa</taxon>
        <taxon>Nematoda</taxon>
        <taxon>Enoplea</taxon>
        <taxon>Dorylaimia</taxon>
        <taxon>Mermithida</taxon>
        <taxon>Mermithoidea</taxon>
        <taxon>Mermithidae</taxon>
        <taxon>Romanomermis</taxon>
    </lineage>
</organism>
<protein>
    <submittedName>
        <fullName evidence="3">Uncharacterized protein</fullName>
    </submittedName>
</protein>
<keyword evidence="2" id="KW-1185">Reference proteome</keyword>
<proteinExistence type="predicted"/>
<evidence type="ECO:0000313" key="2">
    <source>
        <dbReference type="Proteomes" id="UP000887565"/>
    </source>
</evidence>
<accession>A0A915IST9</accession>
<dbReference type="WBParaSite" id="nRc.2.0.1.t16935-RA">
    <property type="protein sequence ID" value="nRc.2.0.1.t16935-RA"/>
    <property type="gene ID" value="nRc.2.0.1.g16935"/>
</dbReference>
<evidence type="ECO:0000256" key="1">
    <source>
        <dbReference type="SAM" id="MobiDB-lite"/>
    </source>
</evidence>
<reference evidence="3" key="1">
    <citation type="submission" date="2022-11" db="UniProtKB">
        <authorList>
            <consortium name="WormBaseParasite"/>
        </authorList>
    </citation>
    <scope>IDENTIFICATION</scope>
</reference>
<dbReference type="AlphaFoldDB" id="A0A915IST9"/>
<name>A0A915IST9_ROMCU</name>
<feature type="region of interest" description="Disordered" evidence="1">
    <location>
        <begin position="65"/>
        <end position="103"/>
    </location>
</feature>